<dbReference type="KEGG" id="dsl:Dacsa_2643"/>
<gene>
    <name evidence="1" type="ORF">Dacsa_2643</name>
</gene>
<organism evidence="1 2">
    <name type="scientific">Dactylococcopsis salina (strain PCC 8305)</name>
    <name type="common">Myxobactron salinum</name>
    <dbReference type="NCBI Taxonomy" id="13035"/>
    <lineage>
        <taxon>Bacteria</taxon>
        <taxon>Bacillati</taxon>
        <taxon>Cyanobacteriota</taxon>
        <taxon>Cyanophyceae</taxon>
        <taxon>Nodosilineales</taxon>
        <taxon>Cymatolegaceae</taxon>
        <taxon>Dactylococcopsis</taxon>
    </lineage>
</organism>
<evidence type="ECO:0000313" key="1">
    <source>
        <dbReference type="EMBL" id="AFZ51227.1"/>
    </source>
</evidence>
<accession>K9YXL2</accession>
<dbReference type="Proteomes" id="UP000010482">
    <property type="component" value="Chromosome"/>
</dbReference>
<reference evidence="1" key="1">
    <citation type="submission" date="2012-04" db="EMBL/GenBank/DDBJ databases">
        <title>Finished genome of Dactylococcopsis salina PCC 8305.</title>
        <authorList>
            <consortium name="US DOE Joint Genome Institute"/>
            <person name="Gugger M."/>
            <person name="Coursin T."/>
            <person name="Rippka R."/>
            <person name="Tandeau De Marsac N."/>
            <person name="Huntemann M."/>
            <person name="Wei C.-L."/>
            <person name="Han J."/>
            <person name="Detter J.C."/>
            <person name="Han C."/>
            <person name="Tapia R."/>
            <person name="Daligault H."/>
            <person name="Chen A."/>
            <person name="Krypides N."/>
            <person name="Mavromatis K."/>
            <person name="Markowitz V."/>
            <person name="Szeto E."/>
            <person name="Ivanova N."/>
            <person name="Ovchinnikova G."/>
            <person name="Pagani I."/>
            <person name="Pati A."/>
            <person name="Goodwin L."/>
            <person name="Peters L."/>
            <person name="Pitluck S."/>
            <person name="Woyke T."/>
            <person name="Kerfeld C."/>
        </authorList>
    </citation>
    <scope>NUCLEOTIDE SEQUENCE [LARGE SCALE GENOMIC DNA]</scope>
    <source>
        <strain evidence="1">PCC 8305</strain>
    </source>
</reference>
<keyword evidence="2" id="KW-1185">Reference proteome</keyword>
<proteinExistence type="predicted"/>
<dbReference type="PATRIC" id="fig|13035.3.peg.3016"/>
<dbReference type="AlphaFoldDB" id="K9YXL2"/>
<dbReference type="HOGENOM" id="CLU_3308386_0_0_3"/>
<evidence type="ECO:0000313" key="2">
    <source>
        <dbReference type="Proteomes" id="UP000010482"/>
    </source>
</evidence>
<dbReference type="EMBL" id="CP003944">
    <property type="protein sequence ID" value="AFZ51227.1"/>
    <property type="molecule type" value="Genomic_DNA"/>
</dbReference>
<sequence length="39" mass="4592">MAMLYGYRLQADAIPIYVTILCYFNNDYHYTSNVVIEVN</sequence>
<name>K9YXL2_DACS8</name>
<protein>
    <submittedName>
        <fullName evidence="1">Uncharacterized protein</fullName>
    </submittedName>
</protein>